<feature type="region of interest" description="Disordered" evidence="2">
    <location>
        <begin position="611"/>
        <end position="684"/>
    </location>
</feature>
<dbReference type="SMART" id="SM00324">
    <property type="entry name" value="RhoGAP"/>
    <property type="match status" value="1"/>
</dbReference>
<dbReference type="InterPro" id="IPR041852">
    <property type="entry name" value="ARHGAP6_RhoGAP"/>
</dbReference>
<name>A0A4W4GQA3_ELEEL</name>
<proteinExistence type="predicted"/>
<dbReference type="InterPro" id="IPR037863">
    <property type="entry name" value="RHOGAP6/36"/>
</dbReference>
<sequence>MSTQGLLSSVFTCSSTGSKPVSKSKLRQSWSLDSALLRHHGTESGAATHERPLQTNVCLNCNQTGGNANPGASPEPRVAPRLDALARTPRGKRHLSSSHLFSSSGALPRADIQLDCDGKSTKRSSAWDLPFGCRAPLQSANAGTIFSPRKWLQRRIPHADASDTSSYNTWMSEGDFTWRSECGRCFRLMPVPLQSLSELERVRLQDVAFNQLLQDYNLGCQITIPKDGRKRKKSLRSKLDSLGKDKKDKEYAPQVFGGTLQQVIANDRWFKLRQEAQDHEGRTEPVDLATSFLHMARRRLHHRDFSSNSSLSSFYETPNESTTPGTLEAGLHARRRGAMSVDCITDLDDGQSRLLEALQLSLPAESLSKRSKARDQRLSLNPIYRQVPRIVDLCCQHLEKYGLQTVGIFRVGSSKKRVRQLREEFDQGVEVVLGPEHSVHDVAALLKEFLRDMADPLLTRELYSAFINCTLLNATEQNTVLQLLVCLLPACNSDTLQRLLHFLSTVAAHAEDTCDRQGRQLTGNKMTSHNLATILGPNILHKQKSSDKEFSVQASTQVEDSAAVINAVQRMITCHEALFMVPPELQHEVLVSLVETDYDVVDYLLRRKASHWESPTTQQQGEPLSLRKGCSSSDSNRASSGEASPYDNGSPTLSQRLLPLGPDRTEAGSRPHRHVTRANSSPLCDSSLDQMWQSLATLSWQHPTKSAFYQSDESILAPPIHSRSASQSGRLPPPYPGLPKTSPTCLQPSAMSHHSTIQSLHPSGSLHFQGPCLPSTSQGEPPTPPTPTYPLRDITSPATVEYKDGQTDKWQIWHFLSSDNADTLPETLV</sequence>
<reference evidence="4" key="5">
    <citation type="submission" date="2025-09" db="UniProtKB">
        <authorList>
            <consortium name="Ensembl"/>
        </authorList>
    </citation>
    <scope>IDENTIFICATION</scope>
</reference>
<keyword evidence="1" id="KW-0343">GTPase activation</keyword>
<dbReference type="PROSITE" id="PS50238">
    <property type="entry name" value="RHOGAP"/>
    <property type="match status" value="1"/>
</dbReference>
<reference evidence="4" key="4">
    <citation type="submission" date="2025-08" db="UniProtKB">
        <authorList>
            <consortium name="Ensembl"/>
        </authorList>
    </citation>
    <scope>IDENTIFICATION</scope>
</reference>
<dbReference type="Gene3D" id="1.10.555.10">
    <property type="entry name" value="Rho GTPase activation protein"/>
    <property type="match status" value="1"/>
</dbReference>
<dbReference type="OMA" id="ASHWESP"/>
<dbReference type="InterPro" id="IPR008936">
    <property type="entry name" value="Rho_GTPase_activation_prot"/>
</dbReference>
<dbReference type="GO" id="GO:0007165">
    <property type="term" value="P:signal transduction"/>
    <property type="evidence" value="ECO:0007669"/>
    <property type="project" value="InterPro"/>
</dbReference>
<protein>
    <recommendedName>
        <fullName evidence="3">Rho-GAP domain-containing protein</fullName>
    </recommendedName>
</protein>
<dbReference type="GO" id="GO:0005856">
    <property type="term" value="C:cytoskeleton"/>
    <property type="evidence" value="ECO:0007669"/>
    <property type="project" value="UniProtKB-ARBA"/>
</dbReference>
<dbReference type="CDD" id="cd04376">
    <property type="entry name" value="RhoGAP_ARHGAP6"/>
    <property type="match status" value="1"/>
</dbReference>
<feature type="compositionally biased region" description="Polar residues" evidence="2">
    <location>
        <begin position="741"/>
        <end position="762"/>
    </location>
</feature>
<dbReference type="SUPFAM" id="SSF48350">
    <property type="entry name" value="GTPase activation domain, GAP"/>
    <property type="match status" value="1"/>
</dbReference>
<feature type="compositionally biased region" description="Polar residues" evidence="2">
    <location>
        <begin position="630"/>
        <end position="655"/>
    </location>
</feature>
<accession>A0A4W4GQA3</accession>
<dbReference type="Ensembl" id="ENSEEET00000040190.2">
    <property type="protein sequence ID" value="ENSEEEP00000039733.2"/>
    <property type="gene ID" value="ENSEEEG00000018838.2"/>
</dbReference>
<evidence type="ECO:0000259" key="3">
    <source>
        <dbReference type="PROSITE" id="PS50238"/>
    </source>
</evidence>
<evidence type="ECO:0000256" key="1">
    <source>
        <dbReference type="ARBA" id="ARBA00022468"/>
    </source>
</evidence>
<evidence type="ECO:0000313" key="4">
    <source>
        <dbReference type="Ensembl" id="ENSEEEP00000039733.2"/>
    </source>
</evidence>
<feature type="region of interest" description="Disordered" evidence="2">
    <location>
        <begin position="721"/>
        <end position="793"/>
    </location>
</feature>
<dbReference type="GO" id="GO:1902533">
    <property type="term" value="P:positive regulation of intracellular signal transduction"/>
    <property type="evidence" value="ECO:0007669"/>
    <property type="project" value="UniProtKB-ARBA"/>
</dbReference>
<organism evidence="4 5">
    <name type="scientific">Electrophorus electricus</name>
    <name type="common">Electric eel</name>
    <name type="synonym">Gymnotus electricus</name>
    <dbReference type="NCBI Taxonomy" id="8005"/>
    <lineage>
        <taxon>Eukaryota</taxon>
        <taxon>Metazoa</taxon>
        <taxon>Chordata</taxon>
        <taxon>Craniata</taxon>
        <taxon>Vertebrata</taxon>
        <taxon>Euteleostomi</taxon>
        <taxon>Actinopterygii</taxon>
        <taxon>Neopterygii</taxon>
        <taxon>Teleostei</taxon>
        <taxon>Ostariophysi</taxon>
        <taxon>Gymnotiformes</taxon>
        <taxon>Gymnotoidei</taxon>
        <taxon>Gymnotidae</taxon>
        <taxon>Electrophorus</taxon>
    </lineage>
</organism>
<dbReference type="STRING" id="8005.ENSEEEP00000039733"/>
<reference evidence="5" key="1">
    <citation type="journal article" date="2014" name="Science">
        <title>Nonhuman genetics. Genomic basis for the convergent evolution of electric organs.</title>
        <authorList>
            <person name="Gallant J.R."/>
            <person name="Traeger L.L."/>
            <person name="Volkening J.D."/>
            <person name="Moffett H."/>
            <person name="Chen P.H."/>
            <person name="Novina C.D."/>
            <person name="Phillips G.N.Jr."/>
            <person name="Anand R."/>
            <person name="Wells G.B."/>
            <person name="Pinch M."/>
            <person name="Guth R."/>
            <person name="Unguez G.A."/>
            <person name="Albert J.S."/>
            <person name="Zakon H.H."/>
            <person name="Samanta M.P."/>
            <person name="Sussman M.R."/>
        </authorList>
    </citation>
    <scope>NUCLEOTIDE SEQUENCE [LARGE SCALE GENOMIC DNA]</scope>
</reference>
<dbReference type="AlphaFoldDB" id="A0A4W4GQA3"/>
<gene>
    <name evidence="4" type="primary">ARHGAP6</name>
</gene>
<dbReference type="GO" id="GO:0005096">
    <property type="term" value="F:GTPase activator activity"/>
    <property type="evidence" value="ECO:0007669"/>
    <property type="project" value="UniProtKB-KW"/>
</dbReference>
<dbReference type="FunFam" id="1.10.555.10:FF:000017">
    <property type="entry name" value="Rho GTPase activating protein 6"/>
    <property type="match status" value="1"/>
</dbReference>
<feature type="domain" description="Rho-GAP" evidence="3">
    <location>
        <begin position="378"/>
        <end position="579"/>
    </location>
</feature>
<keyword evidence="5" id="KW-1185">Reference proteome</keyword>
<evidence type="ECO:0000313" key="5">
    <source>
        <dbReference type="Proteomes" id="UP000314983"/>
    </source>
</evidence>
<evidence type="ECO:0000256" key="2">
    <source>
        <dbReference type="SAM" id="MobiDB-lite"/>
    </source>
</evidence>
<reference evidence="5" key="2">
    <citation type="journal article" date="2017" name="Sci. Adv.">
        <title>A tail of two voltages: Proteomic comparison of the three electric organs of the electric eel.</title>
        <authorList>
            <person name="Traeger L.L."/>
            <person name="Sabat G."/>
            <person name="Barrett-Wilt G.A."/>
            <person name="Wells G.B."/>
            <person name="Sussman M.R."/>
        </authorList>
    </citation>
    <scope>NUCLEOTIDE SEQUENCE [LARGE SCALE GENOMIC DNA]</scope>
</reference>
<dbReference type="PANTHER" id="PTHR12635">
    <property type="entry name" value="RHO-GTPASE-ACTIVATING PROTEIN 6 FAMILY MEMBER"/>
    <property type="match status" value="1"/>
</dbReference>
<dbReference type="Proteomes" id="UP000314983">
    <property type="component" value="Chromosome 25"/>
</dbReference>
<dbReference type="InterPro" id="IPR000198">
    <property type="entry name" value="RhoGAP_dom"/>
</dbReference>
<dbReference type="Pfam" id="PF00620">
    <property type="entry name" value="RhoGAP"/>
    <property type="match status" value="1"/>
</dbReference>
<dbReference type="PANTHER" id="PTHR12635:SF7">
    <property type="entry name" value="RHO GTPASE ACTIVATING PROTEIN 6-RELATED"/>
    <property type="match status" value="1"/>
</dbReference>
<reference evidence="4" key="3">
    <citation type="submission" date="2020-05" db="EMBL/GenBank/DDBJ databases">
        <title>Electrophorus electricus (electric eel) genome, fEleEle1, primary haplotype.</title>
        <authorList>
            <person name="Myers G."/>
            <person name="Meyer A."/>
            <person name="Fedrigo O."/>
            <person name="Formenti G."/>
            <person name="Rhie A."/>
            <person name="Tracey A."/>
            <person name="Sims Y."/>
            <person name="Jarvis E.D."/>
        </authorList>
    </citation>
    <scope>NUCLEOTIDE SEQUENCE [LARGE SCALE GENOMIC DNA]</scope>
</reference>
<feature type="compositionally biased region" description="Polar residues" evidence="2">
    <location>
        <begin position="613"/>
        <end position="622"/>
    </location>
</feature>
<dbReference type="GeneTree" id="ENSGT00940000153904"/>